<reference evidence="7 8" key="1">
    <citation type="submission" date="2019-10" db="EMBL/GenBank/DDBJ databases">
        <title>Corynebacterium sp novel species isolated from the respiratory tract of Marmot.</title>
        <authorList>
            <person name="Zhang G."/>
        </authorList>
    </citation>
    <scope>NUCLEOTIDE SEQUENCE [LARGE SCALE GENOMIC DNA]</scope>
    <source>
        <strain evidence="7 8">336</strain>
    </source>
</reference>
<evidence type="ECO:0000313" key="8">
    <source>
        <dbReference type="Proteomes" id="UP000436181"/>
    </source>
</evidence>
<dbReference type="EMBL" id="WBZJ01000001">
    <property type="protein sequence ID" value="KAB3523224.1"/>
    <property type="molecule type" value="Genomic_DNA"/>
</dbReference>
<evidence type="ECO:0000313" key="7">
    <source>
        <dbReference type="EMBL" id="KAB3523224.1"/>
    </source>
</evidence>
<gene>
    <name evidence="7" type="ORF">F8377_03535</name>
</gene>
<dbReference type="Gene3D" id="3.40.50.1980">
    <property type="entry name" value="Nitrogenase molybdenum iron protein domain"/>
    <property type="match status" value="2"/>
</dbReference>
<evidence type="ECO:0000256" key="5">
    <source>
        <dbReference type="SAM" id="SignalP"/>
    </source>
</evidence>
<dbReference type="PANTHER" id="PTHR30532:SF24">
    <property type="entry name" value="FERRIC ENTEROBACTIN-BINDING PERIPLASMIC PROTEIN FEPB"/>
    <property type="match status" value="1"/>
</dbReference>
<evidence type="ECO:0000256" key="1">
    <source>
        <dbReference type="ARBA" id="ARBA00004196"/>
    </source>
</evidence>
<comment type="similarity">
    <text evidence="2">Belongs to the bacterial solute-binding protein 8 family.</text>
</comment>
<feature type="chain" id="PRO_5045241755" evidence="5">
    <location>
        <begin position="24"/>
        <end position="344"/>
    </location>
</feature>
<dbReference type="PROSITE" id="PS50983">
    <property type="entry name" value="FE_B12_PBP"/>
    <property type="match status" value="1"/>
</dbReference>
<keyword evidence="3" id="KW-0813">Transport</keyword>
<dbReference type="CDD" id="cd01146">
    <property type="entry name" value="FhuD"/>
    <property type="match status" value="1"/>
</dbReference>
<keyword evidence="4 5" id="KW-0732">Signal</keyword>
<organism evidence="7 8">
    <name type="scientific">Corynebacterium zhongnanshanii</name>
    <dbReference type="NCBI Taxonomy" id="2768834"/>
    <lineage>
        <taxon>Bacteria</taxon>
        <taxon>Bacillati</taxon>
        <taxon>Actinomycetota</taxon>
        <taxon>Actinomycetes</taxon>
        <taxon>Mycobacteriales</taxon>
        <taxon>Corynebacteriaceae</taxon>
        <taxon>Corynebacterium</taxon>
    </lineage>
</organism>
<evidence type="ECO:0000259" key="6">
    <source>
        <dbReference type="PROSITE" id="PS50983"/>
    </source>
</evidence>
<comment type="subcellular location">
    <subcellularLocation>
        <location evidence="1">Cell envelope</location>
    </subcellularLocation>
</comment>
<sequence>MNAPRFVAAAAAALLALSVAACSDNQQNTTASNSSDSTSGESVTITHAFGETTINGTPQRVATVGWGNHEIPLALGVVPVGMSKATWGDDDGNGILPWVEDKLKELGGEQPALFDETDGIPFEQVADTKPDVILAAYSGLTQEDYDKLSKIAPVVAQPGEAWATTLEQMNLMDSQGINKAEEGKKLDEQLKARVADAMKKHPELEGKKVLFTSFGTATDGSKIGFYTTDDPRMGFLADAGLGVPEVVKKAAEESNQFYVERSLEKPEQFEDVDLMVAYGEDDPKANEKALKKMQKDPLFSRIPAIKEGRVLFLGNGPQAAATNPSPLALEWGIDEYFTKLSDVL</sequence>
<dbReference type="RefSeq" id="WP_151843986.1">
    <property type="nucleotide sequence ID" value="NZ_WBZJ01000001.1"/>
</dbReference>
<accession>A0ABQ6VGA3</accession>
<dbReference type="PROSITE" id="PS51257">
    <property type="entry name" value="PROKAR_LIPOPROTEIN"/>
    <property type="match status" value="1"/>
</dbReference>
<evidence type="ECO:0000256" key="3">
    <source>
        <dbReference type="ARBA" id="ARBA00022448"/>
    </source>
</evidence>
<dbReference type="InterPro" id="IPR002491">
    <property type="entry name" value="ABC_transptr_periplasmic_BD"/>
</dbReference>
<dbReference type="PANTHER" id="PTHR30532">
    <property type="entry name" value="IRON III DICITRATE-BINDING PERIPLASMIC PROTEIN"/>
    <property type="match status" value="1"/>
</dbReference>
<comment type="caution">
    <text evidence="7">The sequence shown here is derived from an EMBL/GenBank/DDBJ whole genome shotgun (WGS) entry which is preliminary data.</text>
</comment>
<dbReference type="Pfam" id="PF01497">
    <property type="entry name" value="Peripla_BP_2"/>
    <property type="match status" value="1"/>
</dbReference>
<keyword evidence="8" id="KW-1185">Reference proteome</keyword>
<name>A0ABQ6VGA3_9CORY</name>
<protein>
    <submittedName>
        <fullName evidence="7">Iron-siderophore ABC transporter substrate-binding protein</fullName>
    </submittedName>
</protein>
<evidence type="ECO:0000256" key="2">
    <source>
        <dbReference type="ARBA" id="ARBA00008814"/>
    </source>
</evidence>
<feature type="domain" description="Fe/B12 periplasmic-binding" evidence="6">
    <location>
        <begin position="60"/>
        <end position="344"/>
    </location>
</feature>
<dbReference type="Proteomes" id="UP000436181">
    <property type="component" value="Unassembled WGS sequence"/>
</dbReference>
<proteinExistence type="inferred from homology"/>
<evidence type="ECO:0000256" key="4">
    <source>
        <dbReference type="ARBA" id="ARBA00022729"/>
    </source>
</evidence>
<dbReference type="SUPFAM" id="SSF53807">
    <property type="entry name" value="Helical backbone' metal receptor"/>
    <property type="match status" value="1"/>
</dbReference>
<feature type="signal peptide" evidence="5">
    <location>
        <begin position="1"/>
        <end position="23"/>
    </location>
</feature>
<dbReference type="InterPro" id="IPR051313">
    <property type="entry name" value="Bact_iron-sidero_bind"/>
</dbReference>